<gene>
    <name evidence="3" type="primary">SEPT6</name>
    <name evidence="3" type="ORF">g.112098</name>
</gene>
<dbReference type="Pfam" id="PF14363">
    <property type="entry name" value="AAA_assoc"/>
    <property type="match status" value="1"/>
</dbReference>
<accession>A0A1D1ZL65</accession>
<evidence type="ECO:0000259" key="2">
    <source>
        <dbReference type="Pfam" id="PF14363"/>
    </source>
</evidence>
<feature type="compositionally biased region" description="Basic and acidic residues" evidence="1">
    <location>
        <begin position="1"/>
        <end position="20"/>
    </location>
</feature>
<reference evidence="3" key="1">
    <citation type="submission" date="2015-07" db="EMBL/GenBank/DDBJ databases">
        <title>Transcriptome Assembly of Anthurium amnicola.</title>
        <authorList>
            <person name="Suzuki J."/>
        </authorList>
    </citation>
    <scope>NUCLEOTIDE SEQUENCE</scope>
</reference>
<feature type="region of interest" description="Disordered" evidence="1">
    <location>
        <begin position="1"/>
        <end position="30"/>
    </location>
</feature>
<dbReference type="AlphaFoldDB" id="A0A1D1ZL65"/>
<evidence type="ECO:0000256" key="1">
    <source>
        <dbReference type="SAM" id="MobiDB-lite"/>
    </source>
</evidence>
<protein>
    <submittedName>
        <fullName evidence="3">Septin-6</fullName>
    </submittedName>
</protein>
<dbReference type="EMBL" id="GDJX01000327">
    <property type="protein sequence ID" value="JAT67609.1"/>
    <property type="molecule type" value="Transcribed_RNA"/>
</dbReference>
<feature type="non-terminal residue" evidence="3">
    <location>
        <position position="1"/>
    </location>
</feature>
<dbReference type="InterPro" id="IPR025753">
    <property type="entry name" value="AAA_N_dom"/>
</dbReference>
<proteinExistence type="predicted"/>
<dbReference type="InterPro" id="IPR050747">
    <property type="entry name" value="Mitochondrial_chaperone_BCS1"/>
</dbReference>
<name>A0A1D1ZL65_9ARAE</name>
<feature type="domain" description="AAA-type ATPase N-terminal" evidence="2">
    <location>
        <begin position="61"/>
        <end position="154"/>
    </location>
</feature>
<evidence type="ECO:0000313" key="3">
    <source>
        <dbReference type="EMBL" id="JAT67609.1"/>
    </source>
</evidence>
<organism evidence="3">
    <name type="scientific">Anthurium amnicola</name>
    <dbReference type="NCBI Taxonomy" id="1678845"/>
    <lineage>
        <taxon>Eukaryota</taxon>
        <taxon>Viridiplantae</taxon>
        <taxon>Streptophyta</taxon>
        <taxon>Embryophyta</taxon>
        <taxon>Tracheophyta</taxon>
        <taxon>Spermatophyta</taxon>
        <taxon>Magnoliopsida</taxon>
        <taxon>Liliopsida</taxon>
        <taxon>Araceae</taxon>
        <taxon>Pothoideae</taxon>
        <taxon>Potheae</taxon>
        <taxon>Anthurium</taxon>
    </lineage>
</organism>
<feature type="non-terminal residue" evidence="3">
    <location>
        <position position="270"/>
    </location>
</feature>
<dbReference type="PANTHER" id="PTHR23070">
    <property type="entry name" value="BCS1 AAA-TYPE ATPASE"/>
    <property type="match status" value="1"/>
</dbReference>
<sequence>VIPTDEDKKEQEKVGTREAAPDPGSMAPKSTALSKTTAFLSTAASVAASAVLLRTVVNEVLPTEAQEYFYSAVHKLFGDLSSDFTVVIEEFEGFATNEIYEAVRTYLGGRTSPTTRRVRASKQADEKNVVVTIETGEEVDDVFQGVQFRWRLVCQQGARNQQSTRHSDDVVNTRSFELSFHRKHKDKAMGSYLPHVMSTSEKIKAGDKALKLHMLSYDAWNSVSLDHPATFDTLAMEPDLKQMVMEDLRKFVESKDYYRRVGKAWKRGYL</sequence>